<sequence length="179" mass="19513">MILAEEHNVILPAWPDLIWGSICFVIIVIAVAKFAWPAFSRILDERREKIEDGLTAAERAQEQVAAERAKIAGEQEAAQREAAEIRQRAHTNADEIIARAQEDAQREADRINAAAQSRIKADTEAAARVLRADVGDLATRLANRIVGEQVRLDPKVNEGVVDAFLDELESATPAGGQGA</sequence>
<dbReference type="Pfam" id="PF00430">
    <property type="entry name" value="ATP-synt_B"/>
    <property type="match status" value="1"/>
</dbReference>
<dbReference type="RefSeq" id="WP_007000602.1">
    <property type="nucleotide sequence ID" value="NZ_JH992955.1"/>
</dbReference>
<dbReference type="eggNOG" id="COG0711">
    <property type="taxonomic scope" value="Bacteria"/>
</dbReference>
<comment type="subcellular location">
    <subcellularLocation>
        <location evidence="1 14">Cell membrane</location>
        <topology evidence="1 14">Single-pass membrane protein</topology>
    </subcellularLocation>
</comment>
<keyword evidence="7 14" id="KW-0375">Hydrogen ion transport</keyword>
<keyword evidence="10 14" id="KW-0472">Membrane</keyword>
<proteinExistence type="inferred from homology"/>
<dbReference type="CDD" id="cd06503">
    <property type="entry name" value="ATP-synt_Fo_b"/>
    <property type="match status" value="1"/>
</dbReference>
<dbReference type="PANTHER" id="PTHR33445:SF1">
    <property type="entry name" value="ATP SYNTHASE SUBUNIT B"/>
    <property type="match status" value="1"/>
</dbReference>
<organism evidence="17 18">
    <name type="scientific">Actinobaculum massiliense ACS-171-V-Col2</name>
    <dbReference type="NCBI Taxonomy" id="883066"/>
    <lineage>
        <taxon>Bacteria</taxon>
        <taxon>Bacillati</taxon>
        <taxon>Actinomycetota</taxon>
        <taxon>Actinomycetes</taxon>
        <taxon>Actinomycetales</taxon>
        <taxon>Actinomycetaceae</taxon>
        <taxon>Actinobaculum</taxon>
    </lineage>
</organism>
<comment type="caution">
    <text evidence="17">The sequence shown here is derived from an EMBL/GenBank/DDBJ whole genome shotgun (WGS) entry which is preliminary data.</text>
</comment>
<dbReference type="HOGENOM" id="CLU_079215_5_0_11"/>
<evidence type="ECO:0000256" key="3">
    <source>
        <dbReference type="ARBA" id="ARBA00022448"/>
    </source>
</evidence>
<evidence type="ECO:0000256" key="9">
    <source>
        <dbReference type="ARBA" id="ARBA00023065"/>
    </source>
</evidence>
<dbReference type="InterPro" id="IPR002146">
    <property type="entry name" value="ATP_synth_b/b'su_bac/chlpt"/>
</dbReference>
<evidence type="ECO:0000313" key="18">
    <source>
        <dbReference type="Proteomes" id="UP000009888"/>
    </source>
</evidence>
<dbReference type="STRING" id="202789.GCA_001457435_01753"/>
<keyword evidence="6 14" id="KW-0812">Transmembrane</keyword>
<dbReference type="Proteomes" id="UP000009888">
    <property type="component" value="Unassembled WGS sequence"/>
</dbReference>
<dbReference type="InterPro" id="IPR028987">
    <property type="entry name" value="ATP_synth_B-like_membr_sf"/>
</dbReference>
<dbReference type="GO" id="GO:0005886">
    <property type="term" value="C:plasma membrane"/>
    <property type="evidence" value="ECO:0007669"/>
    <property type="project" value="UniProtKB-SubCell"/>
</dbReference>
<keyword evidence="18" id="KW-1185">Reference proteome</keyword>
<dbReference type="PATRIC" id="fig|883066.3.peg.402"/>
<evidence type="ECO:0000256" key="8">
    <source>
        <dbReference type="ARBA" id="ARBA00022989"/>
    </source>
</evidence>
<feature type="coiled-coil region" evidence="16">
    <location>
        <begin position="57"/>
        <end position="117"/>
    </location>
</feature>
<comment type="function">
    <text evidence="14">Component of the F(0) channel, it forms part of the peripheral stalk, linking F(1) to F(0).</text>
</comment>
<keyword evidence="5 14" id="KW-0138">CF(0)</keyword>
<keyword evidence="16" id="KW-0175">Coiled coil</keyword>
<dbReference type="NCBIfam" id="TIGR01144">
    <property type="entry name" value="ATP_synt_b"/>
    <property type="match status" value="1"/>
</dbReference>
<evidence type="ECO:0000256" key="11">
    <source>
        <dbReference type="ARBA" id="ARBA00023310"/>
    </source>
</evidence>
<dbReference type="SUPFAM" id="SSF81573">
    <property type="entry name" value="F1F0 ATP synthase subunit B, membrane domain"/>
    <property type="match status" value="1"/>
</dbReference>
<keyword evidence="3 14" id="KW-0813">Transport</keyword>
<evidence type="ECO:0000256" key="10">
    <source>
        <dbReference type="ARBA" id="ARBA00023136"/>
    </source>
</evidence>
<name>K9EX92_9ACTO</name>
<evidence type="ECO:0000256" key="2">
    <source>
        <dbReference type="ARBA" id="ARBA00005513"/>
    </source>
</evidence>
<gene>
    <name evidence="14" type="primary">atpF</name>
    <name evidence="17" type="ORF">HMPREF9233_00384</name>
</gene>
<dbReference type="Gene3D" id="1.20.5.620">
    <property type="entry name" value="F1F0 ATP synthase subunit B, membrane domain"/>
    <property type="match status" value="1"/>
</dbReference>
<evidence type="ECO:0000256" key="6">
    <source>
        <dbReference type="ARBA" id="ARBA00022692"/>
    </source>
</evidence>
<comment type="function">
    <text evidence="12 14">F(1)F(0) ATP synthase produces ATP from ADP in the presence of a proton or sodium gradient. F-type ATPases consist of two structural domains, F(1) containing the extramembraneous catalytic core and F(0) containing the membrane proton channel, linked together by a central stalk and a peripheral stalk. During catalysis, ATP synthesis in the catalytic domain of F(1) is coupled via a rotary mechanism of the central stalk subunits to proton translocation.</text>
</comment>
<evidence type="ECO:0000256" key="12">
    <source>
        <dbReference type="ARBA" id="ARBA00025198"/>
    </source>
</evidence>
<evidence type="ECO:0000256" key="15">
    <source>
        <dbReference type="RuleBase" id="RU003848"/>
    </source>
</evidence>
<keyword evidence="8 14" id="KW-1133">Transmembrane helix</keyword>
<dbReference type="GO" id="GO:0045259">
    <property type="term" value="C:proton-transporting ATP synthase complex"/>
    <property type="evidence" value="ECO:0007669"/>
    <property type="project" value="UniProtKB-KW"/>
</dbReference>
<evidence type="ECO:0000313" key="17">
    <source>
        <dbReference type="EMBL" id="EKU95597.1"/>
    </source>
</evidence>
<dbReference type="PANTHER" id="PTHR33445">
    <property type="entry name" value="ATP SYNTHASE SUBUNIT B', CHLOROPLASTIC"/>
    <property type="match status" value="1"/>
</dbReference>
<dbReference type="GO" id="GO:0046933">
    <property type="term" value="F:proton-transporting ATP synthase activity, rotational mechanism"/>
    <property type="evidence" value="ECO:0007669"/>
    <property type="project" value="UniProtKB-UniRule"/>
</dbReference>
<dbReference type="GO" id="GO:0046961">
    <property type="term" value="F:proton-transporting ATPase activity, rotational mechanism"/>
    <property type="evidence" value="ECO:0007669"/>
    <property type="project" value="TreeGrafter"/>
</dbReference>
<dbReference type="EMBL" id="AGWL01000002">
    <property type="protein sequence ID" value="EKU95597.1"/>
    <property type="molecule type" value="Genomic_DNA"/>
</dbReference>
<comment type="subunit">
    <text evidence="13 14">F-type ATPases have 2 components, F(1) - the catalytic core - and F(0) - the membrane proton channel. F(1) has five subunits: alpha(3), beta(3), gamma(1), delta(1), epsilon(1). F(0) has three main subunits: a(1), b(2) and c(10-14). The alpha and beta chains form an alternating ring which encloses part of the gamma chain. F(1) is attached to F(0) by a central stalk formed by the gamma and epsilon chains, while a peripheral stalk is formed by the delta and b chains.</text>
</comment>
<evidence type="ECO:0000256" key="7">
    <source>
        <dbReference type="ARBA" id="ARBA00022781"/>
    </source>
</evidence>
<protein>
    <recommendedName>
        <fullName evidence="14">ATP synthase subunit b</fullName>
    </recommendedName>
    <alternativeName>
        <fullName evidence="14">ATP synthase F(0) sector subunit b</fullName>
    </alternativeName>
    <alternativeName>
        <fullName evidence="14">ATPase subunit I</fullName>
    </alternativeName>
    <alternativeName>
        <fullName evidence="14">F-type ATPase subunit b</fullName>
        <shortName evidence="14">F-ATPase subunit b</shortName>
    </alternativeName>
</protein>
<dbReference type="AlphaFoldDB" id="K9EX92"/>
<evidence type="ECO:0000256" key="13">
    <source>
        <dbReference type="ARBA" id="ARBA00025830"/>
    </source>
</evidence>
<comment type="similarity">
    <text evidence="2 14 15">Belongs to the ATPase B chain family.</text>
</comment>
<feature type="transmembrane region" description="Helical" evidence="14">
    <location>
        <begin position="17"/>
        <end position="39"/>
    </location>
</feature>
<evidence type="ECO:0000256" key="14">
    <source>
        <dbReference type="HAMAP-Rule" id="MF_01398"/>
    </source>
</evidence>
<reference evidence="17 18" key="1">
    <citation type="submission" date="2012-09" db="EMBL/GenBank/DDBJ databases">
        <title>The Genome Sequence of Actinobaculum massiliae ACS-171-V-COL2.</title>
        <authorList>
            <consortium name="The Broad Institute Genome Sequencing Platform"/>
            <person name="Earl A."/>
            <person name="Ward D."/>
            <person name="Feldgarden M."/>
            <person name="Gevers D."/>
            <person name="Saerens B."/>
            <person name="Vaneechoutte M."/>
            <person name="Walker B."/>
            <person name="Young S.K."/>
            <person name="Zeng Q."/>
            <person name="Gargeya S."/>
            <person name="Fitzgerald M."/>
            <person name="Haas B."/>
            <person name="Abouelleil A."/>
            <person name="Alvarado L."/>
            <person name="Arachchi H.M."/>
            <person name="Berlin A."/>
            <person name="Chapman S.B."/>
            <person name="Goldberg J."/>
            <person name="Griggs A."/>
            <person name="Gujja S."/>
            <person name="Hansen M."/>
            <person name="Howarth C."/>
            <person name="Imamovic A."/>
            <person name="Larimer J."/>
            <person name="McCowen C."/>
            <person name="Montmayeur A."/>
            <person name="Murphy C."/>
            <person name="Neiman D."/>
            <person name="Pearson M."/>
            <person name="Priest M."/>
            <person name="Roberts A."/>
            <person name="Saif S."/>
            <person name="Shea T."/>
            <person name="Sisk P."/>
            <person name="Sykes S."/>
            <person name="Wortman J."/>
            <person name="Nusbaum C."/>
            <person name="Birren B."/>
        </authorList>
    </citation>
    <scope>NUCLEOTIDE SEQUENCE [LARGE SCALE GENOMIC DNA]</scope>
    <source>
        <strain evidence="18">ACS-171-V-Col2</strain>
    </source>
</reference>
<accession>K9EX92</accession>
<keyword evidence="9 14" id="KW-0406">Ion transport</keyword>
<keyword evidence="4 14" id="KW-1003">Cell membrane</keyword>
<dbReference type="InterPro" id="IPR050059">
    <property type="entry name" value="ATP_synthase_B_chain"/>
</dbReference>
<evidence type="ECO:0000256" key="5">
    <source>
        <dbReference type="ARBA" id="ARBA00022547"/>
    </source>
</evidence>
<evidence type="ECO:0000256" key="1">
    <source>
        <dbReference type="ARBA" id="ARBA00004162"/>
    </source>
</evidence>
<evidence type="ECO:0000256" key="16">
    <source>
        <dbReference type="SAM" id="Coils"/>
    </source>
</evidence>
<keyword evidence="11 14" id="KW-0066">ATP synthesis</keyword>
<dbReference type="HAMAP" id="MF_01398">
    <property type="entry name" value="ATP_synth_b_bprime"/>
    <property type="match status" value="1"/>
</dbReference>
<evidence type="ECO:0000256" key="4">
    <source>
        <dbReference type="ARBA" id="ARBA00022475"/>
    </source>
</evidence>
<dbReference type="InterPro" id="IPR005864">
    <property type="entry name" value="ATP_synth_F0_bsu_bac"/>
</dbReference>